<dbReference type="GO" id="GO:0019622">
    <property type="term" value="P:3-(3-hydroxy)phenylpropionate catabolic process"/>
    <property type="evidence" value="ECO:0007669"/>
    <property type="project" value="TreeGrafter"/>
</dbReference>
<evidence type="ECO:0000313" key="5">
    <source>
        <dbReference type="Proteomes" id="UP000256541"/>
    </source>
</evidence>
<dbReference type="Gene3D" id="3.30.70.2450">
    <property type="match status" value="1"/>
</dbReference>
<sequence>MAHQTPRVPSAGLERQPVGARTSQRAQSRHERESTARVRRRRRHRLPQRTCGEEVAVKADVLIAGAGPVGLLTAILLGRDGHRVTVIERWPARYPLPRACTIDHEALRILQSAGVMAEHADLFEPSRGERGGYQIRNGEGALLRAIDWNRAAESGWANTNGFYQPDLEAVLESMAADIPTVDVRRGWSVAAVTQDAATVSLTVCRTGDEAEQETLVGSWLIGADGANSAVRDLVGIESVDSGFEADWLVVDYEPLDDREWEAFVTQYCDPRQPATAVNSGPGRRRFEFMRRADVTALELARPDTAWALMAPWNVTPENARLERHAVYTFRGTRVTEWRRGRVLLAGDSAHLMPPFLGQGLCSGLRDASSLAWRLSLIESGAAGSEILDTYGSERSAHVREIIDAAVAIGQTVCELDPLKAAKRDARMLAELSDPDAVTVDPPQPRLGEPSMTRHGDVWAGRLSVQARVEVNGRAALFDDIRGGRWQLITSEADPEALLSPELSEWFTGIGGTITSVSAGEPVRDIDGRYRSWFENHGCTAVLSRPDFYIYGTGMAADVAPLLTSLRERLHSSFIPTQEGARS</sequence>
<dbReference type="InterPro" id="IPR002938">
    <property type="entry name" value="FAD-bd"/>
</dbReference>
<accession>A0A3E0VTK3</accession>
<proteinExistence type="predicted"/>
<dbReference type="InterPro" id="IPR036188">
    <property type="entry name" value="FAD/NAD-bd_sf"/>
</dbReference>
<dbReference type="PANTHER" id="PTHR43476:SF3">
    <property type="entry name" value="FAD-BINDING MONOOXYGENASE"/>
    <property type="match status" value="1"/>
</dbReference>
<reference evidence="4 5" key="1">
    <citation type="submission" date="2017-04" db="EMBL/GenBank/DDBJ databases">
        <title>Comparative genome analysis of Subtercola boreus.</title>
        <authorList>
            <person name="Cho Y.-J."/>
            <person name="Cho A."/>
            <person name="Kim O.-S."/>
            <person name="Lee J.-I."/>
        </authorList>
    </citation>
    <scope>NUCLEOTIDE SEQUENCE [LARGE SCALE GENOMIC DNA]</scope>
    <source>
        <strain evidence="4 5">P27479</strain>
    </source>
</reference>
<dbReference type="Gene3D" id="3.50.50.60">
    <property type="entry name" value="FAD/NAD(P)-binding domain"/>
    <property type="match status" value="1"/>
</dbReference>
<dbReference type="GO" id="GO:0008688">
    <property type="term" value="F:3-(3-hydroxyphenyl)propionate hydroxylase activity"/>
    <property type="evidence" value="ECO:0007669"/>
    <property type="project" value="TreeGrafter"/>
</dbReference>
<feature type="compositionally biased region" description="Basic residues" evidence="2">
    <location>
        <begin position="37"/>
        <end position="46"/>
    </location>
</feature>
<organism evidence="4 5">
    <name type="scientific">Subtercola boreus</name>
    <dbReference type="NCBI Taxonomy" id="120213"/>
    <lineage>
        <taxon>Bacteria</taxon>
        <taxon>Bacillati</taxon>
        <taxon>Actinomycetota</taxon>
        <taxon>Actinomycetes</taxon>
        <taxon>Micrococcales</taxon>
        <taxon>Microbacteriaceae</taxon>
        <taxon>Subtercola</taxon>
    </lineage>
</organism>
<keyword evidence="1" id="KW-0560">Oxidoreductase</keyword>
<dbReference type="NCBIfam" id="NF004829">
    <property type="entry name" value="PRK06183.1-3"/>
    <property type="match status" value="1"/>
</dbReference>
<dbReference type="EMBL" id="NBXB01000035">
    <property type="protein sequence ID" value="RFA13216.1"/>
    <property type="molecule type" value="Genomic_DNA"/>
</dbReference>
<dbReference type="AlphaFoldDB" id="A0A3E0VTK3"/>
<feature type="region of interest" description="Disordered" evidence="2">
    <location>
        <begin position="1"/>
        <end position="46"/>
    </location>
</feature>
<evidence type="ECO:0000256" key="1">
    <source>
        <dbReference type="ARBA" id="ARBA00023002"/>
    </source>
</evidence>
<dbReference type="SUPFAM" id="SSF51905">
    <property type="entry name" value="FAD/NAD(P)-binding domain"/>
    <property type="match status" value="1"/>
</dbReference>
<dbReference type="GO" id="GO:0071949">
    <property type="term" value="F:FAD binding"/>
    <property type="evidence" value="ECO:0007669"/>
    <property type="project" value="InterPro"/>
</dbReference>
<dbReference type="PANTHER" id="PTHR43476">
    <property type="entry name" value="3-(3-HYDROXY-PHENYL)PROPIONATE/3-HYDROXYCINNAMIC ACID HYDROXYLASE"/>
    <property type="match status" value="1"/>
</dbReference>
<dbReference type="PRINTS" id="PR00420">
    <property type="entry name" value="RNGMNOXGNASE"/>
</dbReference>
<comment type="caution">
    <text evidence="4">The sequence shown here is derived from an EMBL/GenBank/DDBJ whole genome shotgun (WGS) entry which is preliminary data.</text>
</comment>
<dbReference type="OrthoDB" id="4246007at2"/>
<gene>
    <name evidence="4" type="ORF">B7R22_13685</name>
</gene>
<dbReference type="InterPro" id="IPR050631">
    <property type="entry name" value="PheA/TfdB_FAD_monoxygenase"/>
</dbReference>
<protein>
    <recommendedName>
        <fullName evidence="3">FAD-binding domain-containing protein</fullName>
    </recommendedName>
</protein>
<feature type="domain" description="FAD-binding" evidence="3">
    <location>
        <begin position="59"/>
        <end position="404"/>
    </location>
</feature>
<dbReference type="Pfam" id="PF01494">
    <property type="entry name" value="FAD_binding_3"/>
    <property type="match status" value="1"/>
</dbReference>
<dbReference type="Proteomes" id="UP000256541">
    <property type="component" value="Unassembled WGS sequence"/>
</dbReference>
<evidence type="ECO:0000313" key="4">
    <source>
        <dbReference type="EMBL" id="RFA13216.1"/>
    </source>
</evidence>
<evidence type="ECO:0000259" key="3">
    <source>
        <dbReference type="Pfam" id="PF01494"/>
    </source>
</evidence>
<evidence type="ECO:0000256" key="2">
    <source>
        <dbReference type="SAM" id="MobiDB-lite"/>
    </source>
</evidence>
<name>A0A3E0VTK3_9MICO</name>